<dbReference type="InterPro" id="IPR036230">
    <property type="entry name" value="LeuA_allosteric_dom_sf"/>
</dbReference>
<keyword evidence="1" id="KW-0808">Transferase</keyword>
<keyword evidence="4" id="KW-1185">Reference proteome</keyword>
<sequence length="160" mass="17096">MTITFASPESPTLLFDGVPLPRGLREDADTMSWSTFTATYAPSGGPLRLRHWACADDGRPATRLGPRTFQATLALGDRIETATATANGPVAALTAMLHERGVAVEMLKFHQLQSDDTTATFIRGTDGCRAEWAMGHAADPTQSALSAVIACANRLYSTSR</sequence>
<dbReference type="SMART" id="SM00917">
    <property type="entry name" value="LeuA_dimer"/>
    <property type="match status" value="1"/>
</dbReference>
<dbReference type="Proteomes" id="UP001236585">
    <property type="component" value="Chromosome"/>
</dbReference>
<evidence type="ECO:0000313" key="4">
    <source>
        <dbReference type="Proteomes" id="UP001236585"/>
    </source>
</evidence>
<dbReference type="EMBL" id="CP126981">
    <property type="protein sequence ID" value="WIM88116.1"/>
    <property type="molecule type" value="Genomic_DNA"/>
</dbReference>
<dbReference type="SUPFAM" id="SSF110921">
    <property type="entry name" value="2-isopropylmalate synthase LeuA, allosteric (dimerisation) domain"/>
    <property type="match status" value="1"/>
</dbReference>
<name>A0ABY8VYW9_9MYCO</name>
<protein>
    <submittedName>
        <fullName evidence="3">Homocitrate synthase</fullName>
    </submittedName>
</protein>
<dbReference type="RefSeq" id="WP_285188152.1">
    <property type="nucleotide sequence ID" value="NZ_CP126981.1"/>
</dbReference>
<dbReference type="InterPro" id="IPR013709">
    <property type="entry name" value="2-isopropylmalate_synth_dimer"/>
</dbReference>
<feature type="domain" description="2-isopropylmalate synthase LeuA allosteric (dimerisation)" evidence="2">
    <location>
        <begin position="22"/>
        <end position="156"/>
    </location>
</feature>
<proteinExistence type="predicted"/>
<evidence type="ECO:0000259" key="2">
    <source>
        <dbReference type="SMART" id="SM00917"/>
    </source>
</evidence>
<accession>A0ABY8VYW9</accession>
<evidence type="ECO:0000313" key="3">
    <source>
        <dbReference type="EMBL" id="WIM88116.1"/>
    </source>
</evidence>
<gene>
    <name evidence="3" type="ORF">PT015_00880</name>
</gene>
<dbReference type="Gene3D" id="3.30.160.270">
    <property type="match status" value="1"/>
</dbReference>
<organism evidence="3 4">
    <name type="scientific">Candidatus Mycobacterium wuenschmannii</name>
    <dbReference type="NCBI Taxonomy" id="3027808"/>
    <lineage>
        <taxon>Bacteria</taxon>
        <taxon>Bacillati</taxon>
        <taxon>Actinomycetota</taxon>
        <taxon>Actinomycetes</taxon>
        <taxon>Mycobacteriales</taxon>
        <taxon>Mycobacteriaceae</taxon>
        <taxon>Mycobacterium</taxon>
    </lineage>
</organism>
<reference evidence="3 4" key="1">
    <citation type="journal article" date="2023" name="Microbiol. Resour. Announc.">
        <title>Complete Genome Sequence of Mycobacterium wuenschmanii, a novel Nontuberculous Mycobacterium Isolated from a captive population of Amazon Milk Frogs.</title>
        <authorList>
            <person name="Hicks J."/>
            <person name="Zeineldin M."/>
            <person name="Ward H."/>
            <person name="Wuenschmann A."/>
            <person name="Camp P."/>
            <person name="Farrell D."/>
            <person name="Lehman K."/>
            <person name="Thacker T."/>
            <person name="Cuthbert E."/>
        </authorList>
    </citation>
    <scope>NUCLEOTIDE SEQUENCE [LARGE SCALE GENOMIC DNA]</scope>
    <source>
        <strain evidence="3 4">Wuenschmanii</strain>
    </source>
</reference>
<evidence type="ECO:0000256" key="1">
    <source>
        <dbReference type="ARBA" id="ARBA00022679"/>
    </source>
</evidence>